<dbReference type="Gene3D" id="2.30.30.140">
    <property type="match status" value="1"/>
</dbReference>
<dbReference type="Pfam" id="PF00855">
    <property type="entry name" value="PWWP"/>
    <property type="match status" value="1"/>
</dbReference>
<keyword evidence="2" id="KW-0812">Transmembrane</keyword>
<organism evidence="4 5">
    <name type="scientific">Onchocerca volvulus</name>
    <dbReference type="NCBI Taxonomy" id="6282"/>
    <lineage>
        <taxon>Eukaryota</taxon>
        <taxon>Metazoa</taxon>
        <taxon>Ecdysozoa</taxon>
        <taxon>Nematoda</taxon>
        <taxon>Chromadorea</taxon>
        <taxon>Rhabditida</taxon>
        <taxon>Spirurina</taxon>
        <taxon>Spiruromorpha</taxon>
        <taxon>Filarioidea</taxon>
        <taxon>Onchocercidae</taxon>
        <taxon>Onchocerca</taxon>
    </lineage>
</organism>
<feature type="compositionally biased region" description="Polar residues" evidence="1">
    <location>
        <begin position="550"/>
        <end position="560"/>
    </location>
</feature>
<keyword evidence="5" id="KW-1185">Reference proteome</keyword>
<keyword evidence="2" id="KW-0472">Membrane</keyword>
<reference evidence="4" key="2">
    <citation type="submission" date="2022-06" db="UniProtKB">
        <authorList>
            <consortium name="EnsemblMetazoa"/>
        </authorList>
    </citation>
    <scope>IDENTIFICATION</scope>
</reference>
<name>A0A8R1XTW9_ONCVO</name>
<feature type="transmembrane region" description="Helical" evidence="2">
    <location>
        <begin position="80"/>
        <end position="100"/>
    </location>
</feature>
<dbReference type="EMBL" id="CMVM020000142">
    <property type="status" value="NOT_ANNOTATED_CDS"/>
    <property type="molecule type" value="Genomic_DNA"/>
</dbReference>
<dbReference type="AlphaFoldDB" id="A0A8R1XTW9"/>
<dbReference type="Proteomes" id="UP000024404">
    <property type="component" value="Unassembled WGS sequence"/>
</dbReference>
<dbReference type="EnsemblMetazoa" id="OVOC4673.1">
    <property type="protein sequence ID" value="OVOC4673.1"/>
    <property type="gene ID" value="WBGene00241482"/>
</dbReference>
<evidence type="ECO:0000313" key="5">
    <source>
        <dbReference type="Proteomes" id="UP000024404"/>
    </source>
</evidence>
<evidence type="ECO:0000256" key="2">
    <source>
        <dbReference type="SAM" id="Phobius"/>
    </source>
</evidence>
<protein>
    <submittedName>
        <fullName evidence="4">PWWP domain-containing protein</fullName>
    </submittedName>
</protein>
<feature type="transmembrane region" description="Helical" evidence="2">
    <location>
        <begin position="50"/>
        <end position="68"/>
    </location>
</feature>
<feature type="domain" description="PWWP" evidence="3">
    <location>
        <begin position="672"/>
        <end position="727"/>
    </location>
</feature>
<evidence type="ECO:0000259" key="3">
    <source>
        <dbReference type="PROSITE" id="PS50812"/>
    </source>
</evidence>
<reference evidence="5" key="1">
    <citation type="submission" date="2013-10" db="EMBL/GenBank/DDBJ databases">
        <title>Genome sequencing of Onchocerca volvulus.</title>
        <authorList>
            <person name="Cotton J."/>
            <person name="Tsai J."/>
            <person name="Stanley E."/>
            <person name="Tracey A."/>
            <person name="Holroyd N."/>
            <person name="Lustigman S."/>
            <person name="Berriman M."/>
        </authorList>
    </citation>
    <scope>NUCLEOTIDE SEQUENCE</scope>
</reference>
<accession>A0A8R1XTW9</accession>
<feature type="region of interest" description="Disordered" evidence="1">
    <location>
        <begin position="545"/>
        <end position="564"/>
    </location>
</feature>
<evidence type="ECO:0000313" key="4">
    <source>
        <dbReference type="EnsemblMetazoa" id="OVOC4673.1"/>
    </source>
</evidence>
<evidence type="ECO:0000256" key="1">
    <source>
        <dbReference type="SAM" id="MobiDB-lite"/>
    </source>
</evidence>
<dbReference type="PROSITE" id="PS50812">
    <property type="entry name" value="PWWP"/>
    <property type="match status" value="1"/>
</dbReference>
<keyword evidence="2" id="KW-1133">Transmembrane helix</keyword>
<feature type="region of interest" description="Disordered" evidence="1">
    <location>
        <begin position="334"/>
        <end position="408"/>
    </location>
</feature>
<dbReference type="OMA" id="SNEHDIC"/>
<proteinExistence type="predicted"/>
<feature type="compositionally biased region" description="Polar residues" evidence="1">
    <location>
        <begin position="375"/>
        <end position="408"/>
    </location>
</feature>
<dbReference type="SUPFAM" id="SSF63748">
    <property type="entry name" value="Tudor/PWWP/MBT"/>
    <property type="match status" value="1"/>
</dbReference>
<sequence length="895" mass="99693">MGRFPLPTEKQRQQIVQHRKNYEMNLSTSLRMQGTTKRGTSAPPKVCKFLLSWLFLDIICAMLNVKFLPQNWFYMCVCTWKCMCMLVFLLLSVFVVWFLMLKACLEAGVIISAEASSAETSDIPQIIEAEVIRSSPGVLVVQYKQEDTNTKYTGILLAENGANGTPGIISEDMSRFRETVKAYVDAPIIDQWTSVIGERFATSGLQLRARSYMRKNGRMVCASCMEAIPDNEMITRKHFVNANQRKLQSIPKETKRIVAQLPSSGKPIVVDEVGYELLDEHLSGETADYSSDASVSSAPLRRRNKRKAYVPRGACSVLVPAGVDLFEPEYDPLPGPSSGSARGLCNVEPSHKHAKSRLLSTSVTTKNRRAGSDLLRNNSSSGRICTLLNSNPEPTKNEDVQNISSGSTRRFKSDKIRRAFSSEYSIRKPVSDSLHMTFVRQSNEHDMCLSTGYRLRPPNVNSFRQQPFATSPVDHSLVQFTAIPSVPSLHSSELKKMGLDVLEKVRLPSSKAESGSNVVERNDRPPIKIVLKPVKKREMDPSLRAKCEVQYSSPSNSSDGVTRASLRSVPNLHYPSTVEKAVLKIRSSIPQRRSDTGCPPMVKATSAEVNTHLDRGNDRDGSASVKNCMPSTENFSHLLTRRPEGIQEMCATKTGIERNLPAVPTENNGFRIGDIVWARNGMFPYWPGRIHEFVKENKKDGASIVWYGDNTYTPFIEFSRIEKFAESYDTRFNPMRPDLKYHKAVANAIISCLPHRGYFEKKLSSQVHEVLMKEKIDLGEVNIIAKCKKRTSSASSSRRRKIVAAKMEIQETERTEIVKTVIPAAGANGDDSVEIDPPSSSTAVLTVTYNSDALITLGTANKTSIVPRTHSFDPKKFVSGSDTPPLVIAYDSDEL</sequence>
<dbReference type="InterPro" id="IPR000313">
    <property type="entry name" value="PWWP_dom"/>
</dbReference>